<dbReference type="RefSeq" id="WP_331848949.1">
    <property type="nucleotide sequence ID" value="NZ_JAZHPZ010000018.1"/>
</dbReference>
<evidence type="ECO:0000313" key="17">
    <source>
        <dbReference type="Proteomes" id="UP001306950"/>
    </source>
</evidence>
<feature type="domain" description="Response regulatory" evidence="14">
    <location>
        <begin position="3"/>
        <end position="117"/>
    </location>
</feature>
<dbReference type="SMART" id="SM00862">
    <property type="entry name" value="Trans_reg_C"/>
    <property type="match status" value="1"/>
</dbReference>
<feature type="modified residue" description="4-aspartylphosphate" evidence="12">
    <location>
        <position position="52"/>
    </location>
</feature>
<keyword evidence="7 13" id="KW-0238">DNA-binding</keyword>
<dbReference type="Gene3D" id="1.10.10.10">
    <property type="entry name" value="Winged helix-like DNA-binding domain superfamily/Winged helix DNA-binding domain"/>
    <property type="match status" value="1"/>
</dbReference>
<dbReference type="CDD" id="cd00383">
    <property type="entry name" value="trans_reg_C"/>
    <property type="match status" value="1"/>
</dbReference>
<keyword evidence="2" id="KW-0963">Cytoplasm</keyword>
<proteinExistence type="predicted"/>
<reference evidence="16 17" key="1">
    <citation type="submission" date="2024-02" db="EMBL/GenBank/DDBJ databases">
        <title>A nitrogen-fixing paenibacillus bacterium.</title>
        <authorList>
            <person name="Zhang W.L."/>
            <person name="Chen S.F."/>
        </authorList>
    </citation>
    <scope>NUCLEOTIDE SEQUENCE [LARGE SCALE GENOMIC DNA]</scope>
    <source>
        <strain evidence="16 17">M1</strain>
    </source>
</reference>
<dbReference type="Gene3D" id="3.40.50.2300">
    <property type="match status" value="1"/>
</dbReference>
<dbReference type="PROSITE" id="PS50110">
    <property type="entry name" value="RESPONSE_REGULATORY"/>
    <property type="match status" value="1"/>
</dbReference>
<keyword evidence="9" id="KW-0804">Transcription</keyword>
<accession>A0ABU7W0U3</accession>
<evidence type="ECO:0000259" key="14">
    <source>
        <dbReference type="PROSITE" id="PS50110"/>
    </source>
</evidence>
<comment type="function">
    <text evidence="10">Member of the two-component regulatory system HssS/HssR involved in intracellular heme homeostasis and tempering of staphylococcal virulence. Phosphorylated HssR binds to a direct repeat sequence within hrtAB promoter and activates the expression of hrtAB, an efflux pump, in response to extracellular heme, hemin, hemoglobin or blood.</text>
</comment>
<keyword evidence="17" id="KW-1185">Reference proteome</keyword>
<keyword evidence="5" id="KW-0805">Transcription regulation</keyword>
<dbReference type="Pfam" id="PF00486">
    <property type="entry name" value="Trans_reg_C"/>
    <property type="match status" value="1"/>
</dbReference>
<dbReference type="SMART" id="SM00448">
    <property type="entry name" value="REC"/>
    <property type="match status" value="1"/>
</dbReference>
<comment type="caution">
    <text evidence="16">The sequence shown here is derived from an EMBL/GenBank/DDBJ whole genome shotgun (WGS) entry which is preliminary data.</text>
</comment>
<comment type="subcellular location">
    <subcellularLocation>
        <location evidence="1">Cytoplasm</location>
    </subcellularLocation>
</comment>
<keyword evidence="8" id="KW-0010">Activator</keyword>
<dbReference type="InterPro" id="IPR011006">
    <property type="entry name" value="CheY-like_superfamily"/>
</dbReference>
<dbReference type="Pfam" id="PF00072">
    <property type="entry name" value="Response_reg"/>
    <property type="match status" value="1"/>
</dbReference>
<dbReference type="PROSITE" id="PS51755">
    <property type="entry name" value="OMPR_PHOB"/>
    <property type="match status" value="1"/>
</dbReference>
<dbReference type="InterPro" id="IPR001789">
    <property type="entry name" value="Sig_transdc_resp-reg_receiver"/>
</dbReference>
<evidence type="ECO:0000256" key="5">
    <source>
        <dbReference type="ARBA" id="ARBA00023015"/>
    </source>
</evidence>
<keyword evidence="3 12" id="KW-0597">Phosphoprotein</keyword>
<evidence type="ECO:0000256" key="13">
    <source>
        <dbReference type="PROSITE-ProRule" id="PRU01091"/>
    </source>
</evidence>
<evidence type="ECO:0000256" key="12">
    <source>
        <dbReference type="PROSITE-ProRule" id="PRU00169"/>
    </source>
</evidence>
<evidence type="ECO:0000256" key="7">
    <source>
        <dbReference type="ARBA" id="ARBA00023125"/>
    </source>
</evidence>
<dbReference type="CDD" id="cd17574">
    <property type="entry name" value="REC_OmpR"/>
    <property type="match status" value="1"/>
</dbReference>
<keyword evidence="6" id="KW-0843">Virulence</keyword>
<evidence type="ECO:0000256" key="10">
    <source>
        <dbReference type="ARBA" id="ARBA00037471"/>
    </source>
</evidence>
<evidence type="ECO:0000256" key="1">
    <source>
        <dbReference type="ARBA" id="ARBA00004496"/>
    </source>
</evidence>
<evidence type="ECO:0000256" key="11">
    <source>
        <dbReference type="ARBA" id="ARBA00039976"/>
    </source>
</evidence>
<evidence type="ECO:0000313" key="16">
    <source>
        <dbReference type="EMBL" id="MEF2968777.1"/>
    </source>
</evidence>
<dbReference type="SUPFAM" id="SSF52172">
    <property type="entry name" value="CheY-like"/>
    <property type="match status" value="1"/>
</dbReference>
<dbReference type="InterPro" id="IPR036388">
    <property type="entry name" value="WH-like_DNA-bd_sf"/>
</dbReference>
<dbReference type="PANTHER" id="PTHR48111">
    <property type="entry name" value="REGULATOR OF RPOS"/>
    <property type="match status" value="1"/>
</dbReference>
<dbReference type="Proteomes" id="UP001306950">
    <property type="component" value="Unassembled WGS sequence"/>
</dbReference>
<evidence type="ECO:0000256" key="6">
    <source>
        <dbReference type="ARBA" id="ARBA00023026"/>
    </source>
</evidence>
<sequence length="227" mass="26032">MTTILIIDDDEYIRELICLYLKNEGMNPIQANDGAEALQIVDQTSVDLVICDIMMPNMDGFQLCDELRKIDPDIPLLIVTAKGETSHKVKGFNLGADDYLVKPFDPRELVVRVKALFKRYRIFSSQTIQLGSILLNRQTYKVLRGSEEINIPPKEFELLFKLGSHPGHIFTRGQLIEQIWGSDYTGDDRTIDVHIRRLRERFADYDSASSFRIETVYGLGYRLEVGK</sequence>
<dbReference type="PANTHER" id="PTHR48111:SF49">
    <property type="entry name" value="HEME RESPONSE REGULATOR HSSR"/>
    <property type="match status" value="1"/>
</dbReference>
<dbReference type="InterPro" id="IPR039420">
    <property type="entry name" value="WalR-like"/>
</dbReference>
<organism evidence="16 17">
    <name type="scientific">Paenibacillus haidiansis</name>
    <dbReference type="NCBI Taxonomy" id="1574488"/>
    <lineage>
        <taxon>Bacteria</taxon>
        <taxon>Bacillati</taxon>
        <taxon>Bacillota</taxon>
        <taxon>Bacilli</taxon>
        <taxon>Bacillales</taxon>
        <taxon>Paenibacillaceae</taxon>
        <taxon>Paenibacillus</taxon>
    </lineage>
</organism>
<gene>
    <name evidence="16" type="ORF">V3851_23525</name>
</gene>
<evidence type="ECO:0000259" key="15">
    <source>
        <dbReference type="PROSITE" id="PS51755"/>
    </source>
</evidence>
<feature type="domain" description="OmpR/PhoB-type" evidence="15">
    <location>
        <begin position="125"/>
        <end position="225"/>
    </location>
</feature>
<evidence type="ECO:0000256" key="2">
    <source>
        <dbReference type="ARBA" id="ARBA00022490"/>
    </source>
</evidence>
<dbReference type="Gene3D" id="6.10.250.690">
    <property type="match status" value="1"/>
</dbReference>
<dbReference type="EMBL" id="JAZHPZ010000018">
    <property type="protein sequence ID" value="MEF2968777.1"/>
    <property type="molecule type" value="Genomic_DNA"/>
</dbReference>
<name>A0ABU7W0U3_9BACL</name>
<keyword evidence="4" id="KW-0902">Two-component regulatory system</keyword>
<evidence type="ECO:0000256" key="3">
    <source>
        <dbReference type="ARBA" id="ARBA00022553"/>
    </source>
</evidence>
<feature type="DNA-binding region" description="OmpR/PhoB-type" evidence="13">
    <location>
        <begin position="125"/>
        <end position="225"/>
    </location>
</feature>
<evidence type="ECO:0000256" key="8">
    <source>
        <dbReference type="ARBA" id="ARBA00023159"/>
    </source>
</evidence>
<evidence type="ECO:0000256" key="9">
    <source>
        <dbReference type="ARBA" id="ARBA00023163"/>
    </source>
</evidence>
<dbReference type="InterPro" id="IPR001867">
    <property type="entry name" value="OmpR/PhoB-type_DNA-bd"/>
</dbReference>
<evidence type="ECO:0000256" key="4">
    <source>
        <dbReference type="ARBA" id="ARBA00023012"/>
    </source>
</evidence>
<protein>
    <recommendedName>
        <fullName evidence="11">Heme response regulator HssR</fullName>
    </recommendedName>
</protein>